<dbReference type="EMBL" id="LGRX02008911">
    <property type="protein sequence ID" value="KAK3272540.1"/>
    <property type="molecule type" value="Genomic_DNA"/>
</dbReference>
<feature type="compositionally biased region" description="Basic and acidic residues" evidence="1">
    <location>
        <begin position="367"/>
        <end position="380"/>
    </location>
</feature>
<dbReference type="Proteomes" id="UP001190700">
    <property type="component" value="Unassembled WGS sequence"/>
</dbReference>
<evidence type="ECO:0000313" key="2">
    <source>
        <dbReference type="EMBL" id="KAK3272540.1"/>
    </source>
</evidence>
<feature type="region of interest" description="Disordered" evidence="1">
    <location>
        <begin position="206"/>
        <end position="402"/>
    </location>
</feature>
<name>A0AAE0L5K6_9CHLO</name>
<proteinExistence type="predicted"/>
<comment type="caution">
    <text evidence="2">The sequence shown here is derived from an EMBL/GenBank/DDBJ whole genome shotgun (WGS) entry which is preliminary data.</text>
</comment>
<organism evidence="2 3">
    <name type="scientific">Cymbomonas tetramitiformis</name>
    <dbReference type="NCBI Taxonomy" id="36881"/>
    <lineage>
        <taxon>Eukaryota</taxon>
        <taxon>Viridiplantae</taxon>
        <taxon>Chlorophyta</taxon>
        <taxon>Pyramimonadophyceae</taxon>
        <taxon>Pyramimonadales</taxon>
        <taxon>Pyramimonadaceae</taxon>
        <taxon>Cymbomonas</taxon>
    </lineage>
</organism>
<evidence type="ECO:0000256" key="1">
    <source>
        <dbReference type="SAM" id="MobiDB-lite"/>
    </source>
</evidence>
<gene>
    <name evidence="2" type="ORF">CYMTET_19170</name>
</gene>
<keyword evidence="3" id="KW-1185">Reference proteome</keyword>
<sequence>NTESENELSVLESLTIDKPTLLKSPDSVNLSKSSDSVTLSKITTQSDTWSVSSSTTRSPVAIDGVPFRQTAFREADYKNVWGEWCNFKRVDDPGSLRVQVSDDIHRKTLLLWESWGWIGWEDVSKGHALRNGTGTGTFAAARKAEAAATELRLQVVEREAALVERQSSLTAEAERSRAIASEATSAQLEAQKLRLAMALKDEESRLGEESLSSEISKLTKATAMRTSTSQRQREEFSKLWTKSSERPSSSSSSSSASSSRCRSLPHSTERWVAQAMRAVTAPEADSDTRSTASSCMSIDGPGQPGDSKETASSRSRSRSRSPSLCSEREVDATESQPNDSGPLPGGRKGGPLRTLDINTMQGAGAKVPREVGKMHREAPKRALSASVSRGDHRPVDVPSWMQ</sequence>
<accession>A0AAE0L5K6</accession>
<evidence type="ECO:0000313" key="3">
    <source>
        <dbReference type="Proteomes" id="UP001190700"/>
    </source>
</evidence>
<protein>
    <submittedName>
        <fullName evidence="2">Uncharacterized protein</fullName>
    </submittedName>
</protein>
<dbReference type="AlphaFoldDB" id="A0AAE0L5K6"/>
<feature type="compositionally biased region" description="Low complexity" evidence="1">
    <location>
        <begin position="246"/>
        <end position="262"/>
    </location>
</feature>
<feature type="compositionally biased region" description="Low complexity" evidence="1">
    <location>
        <begin position="209"/>
        <end position="218"/>
    </location>
</feature>
<feature type="non-terminal residue" evidence="2">
    <location>
        <position position="1"/>
    </location>
</feature>
<reference evidence="2 3" key="1">
    <citation type="journal article" date="2015" name="Genome Biol. Evol.">
        <title>Comparative Genomics of a Bacterivorous Green Alga Reveals Evolutionary Causalities and Consequences of Phago-Mixotrophic Mode of Nutrition.</title>
        <authorList>
            <person name="Burns J.A."/>
            <person name="Paasch A."/>
            <person name="Narechania A."/>
            <person name="Kim E."/>
        </authorList>
    </citation>
    <scope>NUCLEOTIDE SEQUENCE [LARGE SCALE GENOMIC DNA]</scope>
    <source>
        <strain evidence="2 3">PLY_AMNH</strain>
    </source>
</reference>